<comment type="similarity">
    <text evidence="8 9">Belongs to the TonB-dependent receptor family.</text>
</comment>
<evidence type="ECO:0000256" key="4">
    <source>
        <dbReference type="ARBA" id="ARBA00022692"/>
    </source>
</evidence>
<evidence type="ECO:0000259" key="11">
    <source>
        <dbReference type="Pfam" id="PF00593"/>
    </source>
</evidence>
<feature type="signal peptide" evidence="10">
    <location>
        <begin position="1"/>
        <end position="23"/>
    </location>
</feature>
<dbReference type="FunFam" id="2.170.130.10:FF:000008">
    <property type="entry name" value="SusC/RagA family TonB-linked outer membrane protein"/>
    <property type="match status" value="1"/>
</dbReference>
<dbReference type="RefSeq" id="WP_079701147.1">
    <property type="nucleotide sequence ID" value="NZ_FUYR01000001.1"/>
</dbReference>
<dbReference type="PROSITE" id="PS52016">
    <property type="entry name" value="TONB_DEPENDENT_REC_3"/>
    <property type="match status" value="1"/>
</dbReference>
<dbReference type="Gene3D" id="2.40.170.20">
    <property type="entry name" value="TonB-dependent receptor, beta-barrel domain"/>
    <property type="match status" value="1"/>
</dbReference>
<dbReference type="NCBIfam" id="TIGR04057">
    <property type="entry name" value="SusC_RagA_signa"/>
    <property type="match status" value="1"/>
</dbReference>
<keyword evidence="7 8" id="KW-0998">Cell outer membrane</keyword>
<evidence type="ECO:0000256" key="10">
    <source>
        <dbReference type="SAM" id="SignalP"/>
    </source>
</evidence>
<evidence type="ECO:0000256" key="1">
    <source>
        <dbReference type="ARBA" id="ARBA00004571"/>
    </source>
</evidence>
<evidence type="ECO:0000256" key="7">
    <source>
        <dbReference type="ARBA" id="ARBA00023237"/>
    </source>
</evidence>
<protein>
    <submittedName>
        <fullName evidence="13">TonB-linked outer membrane protein, SusC/RagA family</fullName>
    </submittedName>
</protein>
<dbReference type="InterPro" id="IPR037066">
    <property type="entry name" value="Plug_dom_sf"/>
</dbReference>
<dbReference type="AlphaFoldDB" id="A0A1T5ACR3"/>
<dbReference type="EMBL" id="FUYR01000001">
    <property type="protein sequence ID" value="SKB32801.1"/>
    <property type="molecule type" value="Genomic_DNA"/>
</dbReference>
<evidence type="ECO:0000256" key="9">
    <source>
        <dbReference type="RuleBase" id="RU003357"/>
    </source>
</evidence>
<evidence type="ECO:0000313" key="14">
    <source>
        <dbReference type="Proteomes" id="UP000189981"/>
    </source>
</evidence>
<dbReference type="InterPro" id="IPR023997">
    <property type="entry name" value="TonB-dep_OMP_SusC/RagA_CS"/>
</dbReference>
<reference evidence="14" key="1">
    <citation type="submission" date="2017-02" db="EMBL/GenBank/DDBJ databases">
        <authorList>
            <person name="Varghese N."/>
            <person name="Submissions S."/>
        </authorList>
    </citation>
    <scope>NUCLEOTIDE SEQUENCE [LARGE SCALE GENOMIC DNA]</scope>
    <source>
        <strain evidence="14">DSM 22385</strain>
    </source>
</reference>
<keyword evidence="5 9" id="KW-0798">TonB box</keyword>
<keyword evidence="10" id="KW-0732">Signal</keyword>
<feature type="domain" description="TonB-dependent receptor plug" evidence="12">
    <location>
        <begin position="119"/>
        <end position="226"/>
    </location>
</feature>
<dbReference type="Proteomes" id="UP000189981">
    <property type="component" value="Unassembled WGS sequence"/>
</dbReference>
<evidence type="ECO:0000256" key="3">
    <source>
        <dbReference type="ARBA" id="ARBA00022452"/>
    </source>
</evidence>
<organism evidence="13 14">
    <name type="scientific">Daejeonella lutea</name>
    <dbReference type="NCBI Taxonomy" id="572036"/>
    <lineage>
        <taxon>Bacteria</taxon>
        <taxon>Pseudomonadati</taxon>
        <taxon>Bacteroidota</taxon>
        <taxon>Sphingobacteriia</taxon>
        <taxon>Sphingobacteriales</taxon>
        <taxon>Sphingobacteriaceae</taxon>
        <taxon>Daejeonella</taxon>
    </lineage>
</organism>
<dbReference type="InterPro" id="IPR000531">
    <property type="entry name" value="Beta-barrel_TonB"/>
</dbReference>
<dbReference type="GO" id="GO:0009279">
    <property type="term" value="C:cell outer membrane"/>
    <property type="evidence" value="ECO:0007669"/>
    <property type="project" value="UniProtKB-SubCell"/>
</dbReference>
<dbReference type="SUPFAM" id="SSF56935">
    <property type="entry name" value="Porins"/>
    <property type="match status" value="1"/>
</dbReference>
<proteinExistence type="inferred from homology"/>
<dbReference type="NCBIfam" id="TIGR04056">
    <property type="entry name" value="OMP_RagA_SusC"/>
    <property type="match status" value="1"/>
</dbReference>
<dbReference type="SUPFAM" id="SSF49464">
    <property type="entry name" value="Carboxypeptidase regulatory domain-like"/>
    <property type="match status" value="1"/>
</dbReference>
<feature type="domain" description="TonB-dependent receptor-like beta-barrel" evidence="11">
    <location>
        <begin position="480"/>
        <end position="978"/>
    </location>
</feature>
<name>A0A1T5ACR3_9SPHI</name>
<dbReference type="InterPro" id="IPR039426">
    <property type="entry name" value="TonB-dep_rcpt-like"/>
</dbReference>
<gene>
    <name evidence="13" type="ORF">SAMN05661099_0581</name>
</gene>
<evidence type="ECO:0000256" key="5">
    <source>
        <dbReference type="ARBA" id="ARBA00023077"/>
    </source>
</evidence>
<dbReference type="Gene3D" id="2.60.40.1120">
    <property type="entry name" value="Carboxypeptidase-like, regulatory domain"/>
    <property type="match status" value="1"/>
</dbReference>
<accession>A0A1T5ACR3</accession>
<sequence length="1038" mass="112406">MKRILTLFLFIFCVLQSPVIAWAQDMQVSGKVTSKSDGLPLPGVTVTVEGTNIGTSTGATGTFTISVPKLGSVLTFKQIGMLTQTYTIQDRSDINVSMVESNSALEEIVVVGYGTQKKSVVTGSISSVNAAQLENMPVMRIEQALQGRTSGLTIAAASGQPGSSATVRLRGFTTFGGNNNPLWVVDGVVVDNGGIGYLNQSDIESIEVLKDAASAAIYGARAAAGVILITTKKGKTGTMQVNYNGFFGTSAPAVKLDLLNATEYASLRNEAAVNDGKPLVYTNPASFGEGTDWQAQIFNKSAARQNHEFSVSGGGERSSFYSSFGYNEQEGIVATDISKWSRANVRLNSQHKLSKWFTLGQNLGYSTSKSYGIGNTNSEFGGPLSSAINLDPITPLVITDPAVASAAPYNRAGIMRDAAGNPYGISSTVAQEMTNPLAYIQTRLGNNSWDHNIIGNVFAEASPIKGLMIRSSLGTKLAFWGNNAYNPIYYLNSSSSNTRTQFSRGLNWMRTFNITNTAAYTRSFSDHNFTILVGQESASDGFSENVSTNFFDIPATDYESATLRYKTVAANRTTDGSEGTDHKIFSLFSRLNYNYKERYLASALVRRDGSSRFGPGNQYGIFPSFTLGWVPTMETFWPENKVVNFLKVRGSYGVTGSDGIGDFAYVPLVGSGRNYSFGNANVINIGWSPAAAANPDLKWEETAQTNIGIDAAIFGDFNITADWYKKVTTGILQNPPVPGYLGSGSPAANIADMENTGFEFELGYKKKLGDFNLGLAANSSFNKNKITKLSTGVSFITSNAASFQTLGSITRTQVGRSYNEFYGHEKIGIFQTQAEIDSYVGPGGGKLQPNAKPGDIKFANLNGDNIVDVNDRTFIGNPMPKMTYGLTLNVGYKNLDLVAFGNGVAGNMIFQGLRRLDVTYANRQTKELNRWTGPGTSTTIPRISETDANKNYTNFSSIYLEKGNYFRLRTLQLGYTLPRAFSNNIKIQKARVYVMSENLFTLTKYTGYDPEIGGDTFSIDRGIYPQARSFMVGLNVGF</sequence>
<evidence type="ECO:0000259" key="12">
    <source>
        <dbReference type="Pfam" id="PF07715"/>
    </source>
</evidence>
<dbReference type="STRING" id="572036.SAMN05661099_0581"/>
<dbReference type="Gene3D" id="2.170.130.10">
    <property type="entry name" value="TonB-dependent receptor, plug domain"/>
    <property type="match status" value="1"/>
</dbReference>
<dbReference type="Pfam" id="PF00593">
    <property type="entry name" value="TonB_dep_Rec_b-barrel"/>
    <property type="match status" value="1"/>
</dbReference>
<feature type="chain" id="PRO_5012572169" evidence="10">
    <location>
        <begin position="24"/>
        <end position="1038"/>
    </location>
</feature>
<dbReference type="InterPro" id="IPR008969">
    <property type="entry name" value="CarboxyPept-like_regulatory"/>
</dbReference>
<keyword evidence="4 8" id="KW-0812">Transmembrane</keyword>
<keyword evidence="14" id="KW-1185">Reference proteome</keyword>
<dbReference type="OrthoDB" id="9768177at2"/>
<dbReference type="Pfam" id="PF07715">
    <property type="entry name" value="Plug"/>
    <property type="match status" value="1"/>
</dbReference>
<dbReference type="InterPro" id="IPR012910">
    <property type="entry name" value="Plug_dom"/>
</dbReference>
<comment type="subcellular location">
    <subcellularLocation>
        <location evidence="1 8">Cell outer membrane</location>
        <topology evidence="1 8">Multi-pass membrane protein</topology>
    </subcellularLocation>
</comment>
<dbReference type="InterPro" id="IPR023996">
    <property type="entry name" value="TonB-dep_OMP_SusC/RagA"/>
</dbReference>
<dbReference type="InterPro" id="IPR036942">
    <property type="entry name" value="Beta-barrel_TonB_sf"/>
</dbReference>
<keyword evidence="6 8" id="KW-0472">Membrane</keyword>
<keyword evidence="2 8" id="KW-0813">Transport</keyword>
<evidence type="ECO:0000256" key="8">
    <source>
        <dbReference type="PROSITE-ProRule" id="PRU01360"/>
    </source>
</evidence>
<evidence type="ECO:0000256" key="6">
    <source>
        <dbReference type="ARBA" id="ARBA00023136"/>
    </source>
</evidence>
<keyword evidence="3 8" id="KW-1134">Transmembrane beta strand</keyword>
<evidence type="ECO:0000256" key="2">
    <source>
        <dbReference type="ARBA" id="ARBA00022448"/>
    </source>
</evidence>
<dbReference type="Pfam" id="PF13715">
    <property type="entry name" value="CarbopepD_reg_2"/>
    <property type="match status" value="1"/>
</dbReference>
<evidence type="ECO:0000313" key="13">
    <source>
        <dbReference type="EMBL" id="SKB32801.1"/>
    </source>
</evidence>